<name>A0A835SKR8_CHLIN</name>
<dbReference type="InterPro" id="IPR001623">
    <property type="entry name" value="DnaJ_domain"/>
</dbReference>
<protein>
    <recommendedName>
        <fullName evidence="3">J domain-containing protein</fullName>
    </recommendedName>
</protein>
<dbReference type="AlphaFoldDB" id="A0A835SKR8"/>
<keyword evidence="2" id="KW-1133">Transmembrane helix</keyword>
<sequence length="1052" mass="107593">MRVPGRFRLELPVDPPVLEKPELLRFVKKKAQLKAVFVVDEAAAAAAAAYSKPVGRAGAAASAGKGAAPAAAQGAAASAAANSSAVGADVGTGTAAAAGRASASRQVHDSFYEDLLPKPKPPSQQQQQQEQQQRPQPTGVSSNQPSGIAAAGSNGKASGSGQQHAAASAAAGGASSNGFHFVFPPAAGGSGAQGQKAHQPTAGAQPQAPSGERLQQPAPKQQPVMPPASANGSAFAGAQPAHPAQPADLYQSAKHRANAEAAGQWLERALSAARGGDAARAELLLGRATGLVAGDKAAAAALLAEYNARCDPHDRMPRSASVEAEANGSFAPNGAVPPPHQARSQAQGTDASGRPSQPYSFTTPEPERFVPNPGSTSGVGAGGARGTAKGAGAGAGAAGTACHQPQADRAGPTAAPGQGQAKSGKSQPRGGTSSKPGATEANAGGAGGAGSSAGAQQQQQQQGAHARSEGTGFRPDPKARGPPPRARATGSGGGAGPDADRGASPGHDDGGYGGRGASASPPAERKWDWWFTGTMEALKSTLEPYAGPGLLGSVVQGMFYFVYISLTIPHVTISFLAALLHWLYEAAGYPEESRGLERYCAKYARWMVGCAFATGLPLALITYACSFYIWQLGRWMTIFLLFPPMWLAALQTVGLYVAMPSTQKAPLLSTLAPVPLLLSIAGTWLWRLVGLAVYFVGHLLAPGRTRAAAFAAAALLSCRSLAWYQAFPAVLLAFIIWLMLAASEANDPTKAKAAGGGGRKAGAAAGSDDEAEGARHGRHGHSSLHDMSSGGRLAPEHVKGATGEIARVLAARDHFAVLGLSADEADSLTDEAVKSAYRRTQLRVHPDKAGPDAPGAEQASKRVNEAYTRLQTEAGRKQLLEAMRPSPFGGGAGAASRGGTGGGAGPSAAGFGPDAFSSFEMPCWGCHGVHEAKVFSTDCSRARYCTECKAHHPAYEHEVWVWEDPNAFLFPERKMLLCVRNMVLDITDMATCCGMFTDAYGKRLRGNTHFVQYRLGGEGGKGGGGGGAGGGGTGFRGRGEKAGGKGRKGKRK</sequence>
<feature type="region of interest" description="Disordered" evidence="1">
    <location>
        <begin position="1020"/>
        <end position="1052"/>
    </location>
</feature>
<dbReference type="PANTHER" id="PTHR45270">
    <property type="entry name" value="OS03G0832900 PROTEIN"/>
    <property type="match status" value="1"/>
</dbReference>
<evidence type="ECO:0000313" key="4">
    <source>
        <dbReference type="EMBL" id="KAG2428814.1"/>
    </source>
</evidence>
<dbReference type="CDD" id="cd06257">
    <property type="entry name" value="DnaJ"/>
    <property type="match status" value="1"/>
</dbReference>
<feature type="transmembrane region" description="Helical" evidence="2">
    <location>
        <begin position="721"/>
        <end position="740"/>
    </location>
</feature>
<gene>
    <name evidence="4" type="ORF">HXX76_011514</name>
</gene>
<comment type="caution">
    <text evidence="4">The sequence shown here is derived from an EMBL/GenBank/DDBJ whole genome shotgun (WGS) entry which is preliminary data.</text>
</comment>
<keyword evidence="2" id="KW-0812">Transmembrane</keyword>
<feature type="compositionally biased region" description="Polar residues" evidence="1">
    <location>
        <begin position="423"/>
        <end position="436"/>
    </location>
</feature>
<feature type="transmembrane region" description="Helical" evidence="2">
    <location>
        <begin position="604"/>
        <end position="630"/>
    </location>
</feature>
<evidence type="ECO:0000259" key="3">
    <source>
        <dbReference type="PROSITE" id="PS50076"/>
    </source>
</evidence>
<dbReference type="PROSITE" id="PS50076">
    <property type="entry name" value="DNAJ_2"/>
    <property type="match status" value="1"/>
</dbReference>
<dbReference type="InterPro" id="IPR032843">
    <property type="entry name" value="Jiv"/>
</dbReference>
<dbReference type="EMBL" id="JAEHOC010000033">
    <property type="protein sequence ID" value="KAG2428814.1"/>
    <property type="molecule type" value="Genomic_DNA"/>
</dbReference>
<feature type="transmembrane region" description="Helical" evidence="2">
    <location>
        <begin position="637"/>
        <end position="657"/>
    </location>
</feature>
<organism evidence="4 5">
    <name type="scientific">Chlamydomonas incerta</name>
    <dbReference type="NCBI Taxonomy" id="51695"/>
    <lineage>
        <taxon>Eukaryota</taxon>
        <taxon>Viridiplantae</taxon>
        <taxon>Chlorophyta</taxon>
        <taxon>core chlorophytes</taxon>
        <taxon>Chlorophyceae</taxon>
        <taxon>CS clade</taxon>
        <taxon>Chlamydomonadales</taxon>
        <taxon>Chlamydomonadaceae</taxon>
        <taxon>Chlamydomonas</taxon>
    </lineage>
</organism>
<dbReference type="Proteomes" id="UP000650467">
    <property type="component" value="Unassembled WGS sequence"/>
</dbReference>
<feature type="region of interest" description="Disordered" evidence="1">
    <location>
        <begin position="884"/>
        <end position="906"/>
    </location>
</feature>
<feature type="region of interest" description="Disordered" evidence="1">
    <location>
        <begin position="749"/>
        <end position="794"/>
    </location>
</feature>
<feature type="compositionally biased region" description="Low complexity" evidence="1">
    <location>
        <begin position="123"/>
        <end position="137"/>
    </location>
</feature>
<dbReference type="InterPro" id="IPR036869">
    <property type="entry name" value="J_dom_sf"/>
</dbReference>
<feature type="region of interest" description="Disordered" evidence="1">
    <location>
        <begin position="314"/>
        <end position="522"/>
    </location>
</feature>
<evidence type="ECO:0000256" key="1">
    <source>
        <dbReference type="SAM" id="MobiDB-lite"/>
    </source>
</evidence>
<feature type="compositionally biased region" description="Polar residues" evidence="1">
    <location>
        <begin position="342"/>
        <end position="363"/>
    </location>
</feature>
<keyword evidence="5" id="KW-1185">Reference proteome</keyword>
<feature type="compositionally biased region" description="Basic and acidic residues" evidence="1">
    <location>
        <begin position="498"/>
        <end position="510"/>
    </location>
</feature>
<dbReference type="OrthoDB" id="1507364at2759"/>
<dbReference type="Pfam" id="PF00226">
    <property type="entry name" value="DnaJ"/>
    <property type="match status" value="1"/>
</dbReference>
<feature type="region of interest" description="Disordered" evidence="1">
    <location>
        <begin position="113"/>
        <end position="255"/>
    </location>
</feature>
<feature type="compositionally biased region" description="Low complexity" evidence="1">
    <location>
        <begin position="452"/>
        <end position="464"/>
    </location>
</feature>
<dbReference type="SMART" id="SM00271">
    <property type="entry name" value="DnaJ"/>
    <property type="match status" value="1"/>
</dbReference>
<dbReference type="SUPFAM" id="SSF46565">
    <property type="entry name" value="Chaperone J-domain"/>
    <property type="match status" value="1"/>
</dbReference>
<feature type="transmembrane region" description="Helical" evidence="2">
    <location>
        <begin position="560"/>
        <end position="584"/>
    </location>
</feature>
<dbReference type="Gene3D" id="1.10.287.110">
    <property type="entry name" value="DnaJ domain"/>
    <property type="match status" value="1"/>
</dbReference>
<feature type="domain" description="J" evidence="3">
    <location>
        <begin position="813"/>
        <end position="884"/>
    </location>
</feature>
<reference evidence="4" key="1">
    <citation type="journal article" date="2020" name="bioRxiv">
        <title>Comparative genomics of Chlamydomonas.</title>
        <authorList>
            <person name="Craig R.J."/>
            <person name="Hasan A.R."/>
            <person name="Ness R.W."/>
            <person name="Keightley P.D."/>
        </authorList>
    </citation>
    <scope>NUCLEOTIDE SEQUENCE</scope>
    <source>
        <strain evidence="4">SAG 7.73</strain>
    </source>
</reference>
<feature type="compositionally biased region" description="Gly residues" evidence="1">
    <location>
        <begin position="377"/>
        <end position="397"/>
    </location>
</feature>
<evidence type="ECO:0000256" key="2">
    <source>
        <dbReference type="SAM" id="Phobius"/>
    </source>
</evidence>
<proteinExistence type="predicted"/>
<feature type="compositionally biased region" description="Low complexity" evidence="1">
    <location>
        <begin position="234"/>
        <end position="247"/>
    </location>
</feature>
<feature type="compositionally biased region" description="Gly residues" evidence="1">
    <location>
        <begin position="1020"/>
        <end position="1036"/>
    </location>
</feature>
<dbReference type="PANTHER" id="PTHR45270:SF4">
    <property type="entry name" value="CHAPERONE DNAJ-DOMAIN SUPERFAMILY PROTEIN"/>
    <property type="match status" value="1"/>
</dbReference>
<feature type="compositionally biased region" description="Low complexity" evidence="1">
    <location>
        <begin position="146"/>
        <end position="176"/>
    </location>
</feature>
<feature type="compositionally biased region" description="Gly residues" evidence="1">
    <location>
        <begin position="888"/>
        <end position="905"/>
    </location>
</feature>
<accession>A0A835SKR8</accession>
<keyword evidence="2" id="KW-0472">Membrane</keyword>
<evidence type="ECO:0000313" key="5">
    <source>
        <dbReference type="Proteomes" id="UP000650467"/>
    </source>
</evidence>
<feature type="compositionally biased region" description="Low complexity" evidence="1">
    <location>
        <begin position="410"/>
        <end position="421"/>
    </location>
</feature>
<dbReference type="Pfam" id="PF14901">
    <property type="entry name" value="Jiv90"/>
    <property type="match status" value="1"/>
</dbReference>